<dbReference type="AlphaFoldDB" id="E4Z400"/>
<name>E4Z400_OIKDI</name>
<protein>
    <recommendedName>
        <fullName evidence="3">Secreted protein</fullName>
    </recommendedName>
</protein>
<sequence>MKLLTFLAVSCVAEFQWPSHGWTQGSGSSCTLALDSAVNRTSCPTMFTCWYEMSNTFYKLHPGKLEEDHEFCTEVTCYCPPAPERATSSVMEGCRVYYREMETRWKDCRNPSTNVFLNAKCSRDRPAQNAQKWRKEREGYNRWKVFPAVPARHFLVCN</sequence>
<evidence type="ECO:0000313" key="2">
    <source>
        <dbReference type="EMBL" id="CBY42428.1"/>
    </source>
</evidence>
<accession>E4Z400</accession>
<proteinExistence type="predicted"/>
<dbReference type="EMBL" id="FN657150">
    <property type="protein sequence ID" value="CBY42428.1"/>
    <property type="molecule type" value="Genomic_DNA"/>
</dbReference>
<evidence type="ECO:0000256" key="1">
    <source>
        <dbReference type="SAM" id="SignalP"/>
    </source>
</evidence>
<gene>
    <name evidence="2" type="ORF">GSOID_T00026116001</name>
</gene>
<feature type="chain" id="PRO_5003192685" description="Secreted protein" evidence="1">
    <location>
        <begin position="22"/>
        <end position="158"/>
    </location>
</feature>
<reference evidence="2" key="1">
    <citation type="journal article" date="2010" name="Science">
        <title>Plasticity of animal genome architecture unmasked by rapid evolution of a pelagic tunicate.</title>
        <authorList>
            <person name="Denoeud F."/>
            <person name="Henriet S."/>
            <person name="Mungpakdee S."/>
            <person name="Aury J.M."/>
            <person name="Da Silva C."/>
            <person name="Brinkmann H."/>
            <person name="Mikhaleva J."/>
            <person name="Olsen L.C."/>
            <person name="Jubin C."/>
            <person name="Canestro C."/>
            <person name="Bouquet J.M."/>
            <person name="Danks G."/>
            <person name="Poulain J."/>
            <person name="Campsteijn C."/>
            <person name="Adamski M."/>
            <person name="Cross I."/>
            <person name="Yadetie F."/>
            <person name="Muffato M."/>
            <person name="Louis A."/>
            <person name="Butcher S."/>
            <person name="Tsagkogeorga G."/>
            <person name="Konrad A."/>
            <person name="Singh S."/>
            <person name="Jensen M.F."/>
            <person name="Cong E.H."/>
            <person name="Eikeseth-Otteraa H."/>
            <person name="Noel B."/>
            <person name="Anthouard V."/>
            <person name="Porcel B.M."/>
            <person name="Kachouri-Lafond R."/>
            <person name="Nishino A."/>
            <person name="Ugolini M."/>
            <person name="Chourrout P."/>
            <person name="Nishida H."/>
            <person name="Aasland R."/>
            <person name="Huzurbazar S."/>
            <person name="Westhof E."/>
            <person name="Delsuc F."/>
            <person name="Lehrach H."/>
            <person name="Reinhardt R."/>
            <person name="Weissenbach J."/>
            <person name="Roy S.W."/>
            <person name="Artiguenave F."/>
            <person name="Postlethwait J.H."/>
            <person name="Manak J.R."/>
            <person name="Thompson E.M."/>
            <person name="Jaillon O."/>
            <person name="Du Pasquier L."/>
            <person name="Boudinot P."/>
            <person name="Liberles D.A."/>
            <person name="Volff J.N."/>
            <person name="Philippe H."/>
            <person name="Lenhard B."/>
            <person name="Roest Crollius H."/>
            <person name="Wincker P."/>
            <person name="Chourrout D."/>
        </authorList>
    </citation>
    <scope>NUCLEOTIDE SEQUENCE [LARGE SCALE GENOMIC DNA]</scope>
</reference>
<feature type="signal peptide" evidence="1">
    <location>
        <begin position="1"/>
        <end position="21"/>
    </location>
</feature>
<dbReference type="Proteomes" id="UP000011014">
    <property type="component" value="Unassembled WGS sequence"/>
</dbReference>
<evidence type="ECO:0008006" key="3">
    <source>
        <dbReference type="Google" id="ProtNLM"/>
    </source>
</evidence>
<dbReference type="PROSITE" id="PS51257">
    <property type="entry name" value="PROKAR_LIPOPROTEIN"/>
    <property type="match status" value="1"/>
</dbReference>
<organism evidence="2">
    <name type="scientific">Oikopleura dioica</name>
    <name type="common">Tunicate</name>
    <dbReference type="NCBI Taxonomy" id="34765"/>
    <lineage>
        <taxon>Eukaryota</taxon>
        <taxon>Metazoa</taxon>
        <taxon>Chordata</taxon>
        <taxon>Tunicata</taxon>
        <taxon>Appendicularia</taxon>
        <taxon>Copelata</taxon>
        <taxon>Oikopleuridae</taxon>
        <taxon>Oikopleura</taxon>
    </lineage>
</organism>
<keyword evidence="1" id="KW-0732">Signal</keyword>